<dbReference type="InterPro" id="IPR000073">
    <property type="entry name" value="AB_hydrolase_1"/>
</dbReference>
<reference evidence="3" key="1">
    <citation type="journal article" date="2015" name="Antimicrob. Agents Chemother.">
        <title>First Staphylococcal Cassette Chromosome mec Containing a mecB-Carrying Gene Complex Independent of Transposon Tn6045 in a Macrococcus caseolyticus Isolate from a Canine Infection.</title>
        <authorList>
            <person name="Gomez-Sanz E."/>
            <person name="Schwendener S."/>
            <person name="Thomann A."/>
            <person name="Gobeli Brawand S."/>
            <person name="Perreten V."/>
        </authorList>
    </citation>
    <scope>NUCLEOTIDE SEQUENCE</scope>
    <source>
        <strain evidence="3">KM45013</strain>
    </source>
</reference>
<dbReference type="SUPFAM" id="SSF53474">
    <property type="entry name" value="alpha/beta-Hydrolases"/>
    <property type="match status" value="1"/>
</dbReference>
<dbReference type="InterPro" id="IPR050266">
    <property type="entry name" value="AB_hydrolase_sf"/>
</dbReference>
<dbReference type="EMBL" id="HG970732">
    <property type="protein sequence ID" value="CDO67649.1"/>
    <property type="molecule type" value="Genomic_DNA"/>
</dbReference>
<evidence type="ECO:0000313" key="4">
    <source>
        <dbReference type="Proteomes" id="UP000194154"/>
    </source>
</evidence>
<evidence type="ECO:0000259" key="1">
    <source>
        <dbReference type="Pfam" id="PF12697"/>
    </source>
</evidence>
<dbReference type="KEGG" id="mcak:MCCS_00560"/>
<feature type="domain" description="AB hydrolase-1" evidence="1">
    <location>
        <begin position="33"/>
        <end position="260"/>
    </location>
</feature>
<evidence type="ECO:0000313" key="3">
    <source>
        <dbReference type="EMBL" id="CDO67649.1"/>
    </source>
</evidence>
<dbReference type="PRINTS" id="PR00111">
    <property type="entry name" value="ABHYDROLASE"/>
</dbReference>
<dbReference type="EMBL" id="CP021059">
    <property type="protein sequence ID" value="ARQ05728.1"/>
    <property type="molecule type" value="Genomic_DNA"/>
</dbReference>
<accession>A0A0D6DQW2</accession>
<proteinExistence type="predicted"/>
<name>A0A0D6DQW2_9STAP</name>
<dbReference type="GO" id="GO:0016787">
    <property type="term" value="F:hydrolase activity"/>
    <property type="evidence" value="ECO:0007669"/>
    <property type="project" value="UniProtKB-KW"/>
</dbReference>
<dbReference type="AlphaFoldDB" id="A0A0D6DQW2"/>
<protein>
    <submittedName>
        <fullName evidence="3">Alpha/beta hydrolase domain-containing family protein</fullName>
    </submittedName>
</protein>
<reference evidence="2" key="3">
    <citation type="submission" date="2017-04" db="EMBL/GenBank/DDBJ databases">
        <authorList>
            <person name="Afonso C.L."/>
            <person name="Miller P.J."/>
            <person name="Scott M.A."/>
            <person name="Spackman E."/>
            <person name="Goraichik I."/>
            <person name="Dimitrov K.M."/>
            <person name="Suarez D.L."/>
            <person name="Swayne D.E."/>
        </authorList>
    </citation>
    <scope>NUCLEOTIDE SEQUENCE</scope>
    <source>
        <strain evidence="2">KM45013</strain>
    </source>
</reference>
<keyword evidence="3" id="KW-0378">Hydrolase</keyword>
<evidence type="ECO:0000313" key="2">
    <source>
        <dbReference type="EMBL" id="ARQ05728.1"/>
    </source>
</evidence>
<dbReference type="PANTHER" id="PTHR43798">
    <property type="entry name" value="MONOACYLGLYCEROL LIPASE"/>
    <property type="match status" value="1"/>
</dbReference>
<dbReference type="Proteomes" id="UP000194154">
    <property type="component" value="Chromosome"/>
</dbReference>
<dbReference type="InterPro" id="IPR029058">
    <property type="entry name" value="AB_hydrolase_fold"/>
</dbReference>
<dbReference type="STRING" id="1855823.MCCS_00560"/>
<gene>
    <name evidence="2" type="ORF">MCCS_00560</name>
</gene>
<keyword evidence="4" id="KW-1185">Reference proteome</keyword>
<accession>A0A1W7A836</accession>
<dbReference type="Pfam" id="PF12697">
    <property type="entry name" value="Abhydrolase_6"/>
    <property type="match status" value="1"/>
</dbReference>
<reference evidence="2 4" key="2">
    <citation type="journal article" date="2017" name="Int. J. Syst. Evol. Microbiol.">
        <title>Macrococcus canis sp. nov., a skin bacterium associated with infections in dogs.</title>
        <authorList>
            <person name="Gobeli Brawand S."/>
            <person name="Cotting K."/>
            <person name="Gomez-Sanz E."/>
            <person name="Collaud A."/>
            <person name="Thomann A."/>
            <person name="Brodard I."/>
            <person name="Rodriguez-Campos S."/>
            <person name="Strauss C."/>
            <person name="Perreten V."/>
        </authorList>
    </citation>
    <scope>NUCLEOTIDE SEQUENCE [LARGE SCALE GENOMIC DNA]</scope>
    <source>
        <strain evidence="2 4">KM45013</strain>
    </source>
</reference>
<dbReference type="Gene3D" id="3.40.50.1820">
    <property type="entry name" value="alpha/beta hydrolase"/>
    <property type="match status" value="1"/>
</dbReference>
<sequence>MNSFSDKVMLYLEKNLEAKLLNYKTYGEGTPIYFIHGNCLSLESMSYIYEPLFKMHRYKRIYVDLPGMGDSEANYNLDSSSKIIESLSTLIDELTPDEKFYLVGHSYGGYLSLGINNIRNNDAIGVFLTCPVVYAESDSRKVEKHKSFIQEDFRAEDSLFDDYLDMNVMINKDTWKMYQQTIKPGIEQCDMKYNEFLNRDAGKYYKLDNEHELYKISNKGTIILGKYDHIVGYQDQIKETMNSNFEIHLLDNAGHNLMIDDTTFLYSIARRFFDL</sequence>
<organism evidence="3">
    <name type="scientific">Macrococcoides canis</name>
    <dbReference type="NCBI Taxonomy" id="1855823"/>
    <lineage>
        <taxon>Bacteria</taxon>
        <taxon>Bacillati</taxon>
        <taxon>Bacillota</taxon>
        <taxon>Bacilli</taxon>
        <taxon>Bacillales</taxon>
        <taxon>Staphylococcaceae</taxon>
        <taxon>Macrococcoides</taxon>
    </lineage>
</organism>
<dbReference type="PANTHER" id="PTHR43798:SF6">
    <property type="entry name" value="HYDROLASE, PUTATIVE (AFU_ORTHOLOGUE AFUA_4G13070)-RELATED"/>
    <property type="match status" value="1"/>
</dbReference>